<dbReference type="Pfam" id="PF06698">
    <property type="entry name" value="DUF1192"/>
    <property type="match status" value="1"/>
</dbReference>
<sequence length="67" mass="7619">MATDDDIFGAAPVRKPSTHEIGMDLSILSETEIEERMAALHDEIERLRRTLDSKRASRLAADSFFKR</sequence>
<dbReference type="Proteomes" id="UP000464751">
    <property type="component" value="Chromosome"/>
</dbReference>
<dbReference type="EMBL" id="CP048630">
    <property type="protein sequence ID" value="QIB33388.1"/>
    <property type="molecule type" value="Genomic_DNA"/>
</dbReference>
<dbReference type="AlphaFoldDB" id="A0A6P1YJ96"/>
<keyword evidence="1" id="KW-0175">Coiled coil</keyword>
<dbReference type="KEGG" id="apra:G3A50_06420"/>
<feature type="coiled-coil region" evidence="1">
    <location>
        <begin position="30"/>
        <end position="57"/>
    </location>
</feature>
<evidence type="ECO:0000313" key="3">
    <source>
        <dbReference type="Proteomes" id="UP000464751"/>
    </source>
</evidence>
<evidence type="ECO:0000313" key="2">
    <source>
        <dbReference type="EMBL" id="QIB33388.1"/>
    </source>
</evidence>
<name>A0A6P1YJ96_9HYPH</name>
<organism evidence="2 3">
    <name type="scientific">Ancylobacter pratisalsi</name>
    <dbReference type="NCBI Taxonomy" id="1745854"/>
    <lineage>
        <taxon>Bacteria</taxon>
        <taxon>Pseudomonadati</taxon>
        <taxon>Pseudomonadota</taxon>
        <taxon>Alphaproteobacteria</taxon>
        <taxon>Hyphomicrobiales</taxon>
        <taxon>Xanthobacteraceae</taxon>
        <taxon>Ancylobacter</taxon>
    </lineage>
</organism>
<dbReference type="RefSeq" id="WP_163074485.1">
    <property type="nucleotide sequence ID" value="NZ_CP048630.1"/>
</dbReference>
<protein>
    <submittedName>
        <fullName evidence="2">DUF1192 domain-containing protein</fullName>
    </submittedName>
</protein>
<accession>A0A6P1YJ96</accession>
<keyword evidence="3" id="KW-1185">Reference proteome</keyword>
<gene>
    <name evidence="2" type="ORF">G3A50_06420</name>
</gene>
<proteinExistence type="predicted"/>
<evidence type="ECO:0000256" key="1">
    <source>
        <dbReference type="SAM" id="Coils"/>
    </source>
</evidence>
<reference evidence="2 3" key="1">
    <citation type="submission" date="2020-02" db="EMBL/GenBank/DDBJ databases">
        <authorList>
            <person name="Li G."/>
        </authorList>
    </citation>
    <scope>NUCLEOTIDE SEQUENCE [LARGE SCALE GENOMIC DNA]</scope>
    <source>
        <strain evidence="2 3">DSM 102029</strain>
    </source>
</reference>
<dbReference type="InterPro" id="IPR009579">
    <property type="entry name" value="DUF1192"/>
</dbReference>